<accession>A0ABV8X0A2</accession>
<proteinExistence type="predicted"/>
<feature type="domain" description="D-isomer specific 2-hydroxyacid dehydrogenase NAD-binding" evidence="1">
    <location>
        <begin position="107"/>
        <end position="175"/>
    </location>
</feature>
<evidence type="ECO:0000313" key="2">
    <source>
        <dbReference type="EMBL" id="MFC4409166.1"/>
    </source>
</evidence>
<evidence type="ECO:0000259" key="1">
    <source>
        <dbReference type="Pfam" id="PF02826"/>
    </source>
</evidence>
<keyword evidence="3" id="KW-1185">Reference proteome</keyword>
<dbReference type="RefSeq" id="WP_378151635.1">
    <property type="nucleotide sequence ID" value="NZ_JBHSEC010000002.1"/>
</dbReference>
<dbReference type="Pfam" id="PF02826">
    <property type="entry name" value="2-Hacid_dh_C"/>
    <property type="match status" value="1"/>
</dbReference>
<evidence type="ECO:0000313" key="3">
    <source>
        <dbReference type="Proteomes" id="UP001595817"/>
    </source>
</evidence>
<organism evidence="2 3">
    <name type="scientific">Chungangia koreensis</name>
    <dbReference type="NCBI Taxonomy" id="752657"/>
    <lineage>
        <taxon>Bacteria</taxon>
        <taxon>Bacillati</taxon>
        <taxon>Bacillota</taxon>
        <taxon>Bacilli</taxon>
        <taxon>Lactobacillales</taxon>
        <taxon>Chungangia</taxon>
    </lineage>
</organism>
<reference evidence="3" key="1">
    <citation type="journal article" date="2019" name="Int. J. Syst. Evol. Microbiol.">
        <title>The Global Catalogue of Microorganisms (GCM) 10K type strain sequencing project: providing services to taxonomists for standard genome sequencing and annotation.</title>
        <authorList>
            <consortium name="The Broad Institute Genomics Platform"/>
            <consortium name="The Broad Institute Genome Sequencing Center for Infectious Disease"/>
            <person name="Wu L."/>
            <person name="Ma J."/>
        </authorList>
    </citation>
    <scope>NUCLEOTIDE SEQUENCE [LARGE SCALE GENOMIC DNA]</scope>
    <source>
        <strain evidence="3">CCUG 59778</strain>
    </source>
</reference>
<dbReference type="Gene3D" id="3.40.50.720">
    <property type="entry name" value="NAD(P)-binding Rossmann-like Domain"/>
    <property type="match status" value="1"/>
</dbReference>
<dbReference type="EMBL" id="JBHSEC010000002">
    <property type="protein sequence ID" value="MFC4409166.1"/>
    <property type="molecule type" value="Genomic_DNA"/>
</dbReference>
<dbReference type="InterPro" id="IPR036291">
    <property type="entry name" value="NAD(P)-bd_dom_sf"/>
</dbReference>
<dbReference type="Proteomes" id="UP001595817">
    <property type="component" value="Unassembled WGS sequence"/>
</dbReference>
<comment type="caution">
    <text evidence="2">The sequence shown here is derived from an EMBL/GenBank/DDBJ whole genome shotgun (WGS) entry which is preliminary data.</text>
</comment>
<sequence>MKKEKWLFIGKDPRIKKSAILIDTHEREIMHIESGEWTLELEDLCRNMQPNCIVFPIQPLDAVKDIDYTCIPKETVMFFGRVAGPWKSVSELFTSYFYLQDEQFIWQNAKLTAEGWVAAFYKLNQQSISGKTFHITGFGRVAKMLANILKSMGAKVFIFVRSEANACEAKAYGYDAAILTPQRFAKEPISWLLNTIPAPWFTEDYLKLSTKEMILYDLASAPGCLREVDLKDRYELMPGIPGEYFADDAAVLLSDTINQLYNLEKE</sequence>
<dbReference type="InterPro" id="IPR006140">
    <property type="entry name" value="D-isomer_DH_NAD-bd"/>
</dbReference>
<protein>
    <submittedName>
        <fullName evidence="2">NAD(P)-dependent oxidoreductase</fullName>
    </submittedName>
</protein>
<dbReference type="SUPFAM" id="SSF51735">
    <property type="entry name" value="NAD(P)-binding Rossmann-fold domains"/>
    <property type="match status" value="1"/>
</dbReference>
<name>A0ABV8X0A2_9LACT</name>
<gene>
    <name evidence="2" type="ORF">ACFOZY_01815</name>
</gene>